<accession>A0A140GRR9</accession>
<dbReference type="Proteomes" id="UP000070260">
    <property type="component" value="Plasmid pJFP838A"/>
</dbReference>
<dbReference type="RefSeq" id="WP_061429816.1">
    <property type="nucleotide sequence ID" value="NZ_CATNZX010000014.1"/>
</dbReference>
<geneLocation type="plasmid" evidence="1 2">
    <name>pJFP838A</name>
</geneLocation>
<dbReference type="EMBL" id="CP013615">
    <property type="protein sequence ID" value="AMN31228.1"/>
    <property type="molecule type" value="Genomic_DNA"/>
</dbReference>
<organism evidence="1 2">
    <name type="scientific">Clostridium perfringens</name>
    <dbReference type="NCBI Taxonomy" id="1502"/>
    <lineage>
        <taxon>Bacteria</taxon>
        <taxon>Bacillati</taxon>
        <taxon>Bacillota</taxon>
        <taxon>Clostridia</taxon>
        <taxon>Eubacteriales</taxon>
        <taxon>Clostridiaceae</taxon>
        <taxon>Clostridium</taxon>
    </lineage>
</organism>
<keyword evidence="1" id="KW-0614">Plasmid</keyword>
<proteinExistence type="predicted"/>
<sequence>MDKLIFEYNDKRENEFYFFSELTSNIKEKNKLKKKIQDNIGFLYLIHNDMKIALGIDIDLNIFSYDKKYDYLLKDENKLTTLRANTTYKFLLSINKDKDYYEELFFRSCLDNFNNTSILSIAITLNILAWNRFVIREQRFPDFDELNFELFKIYDDAYINDIRIKDMLFRGVKSLDSGYTFVYMEYDGVSKKYFKEKDNEILINCKAKMSEDYGIFDFLVNKQEMILVQKGLKTINPNYKKSKLILCGLCKKEVIDGWVYKKLVTFNLFNVSELGLYIRNQKERELFRISNCRNMLFIRPLEPIKEYGGFIPSGIYLDRIHGKIGYIEGEEEEEVKKKKYDLYNRYLRDTHLLIDESSCFK</sequence>
<dbReference type="AlphaFoldDB" id="A0A140GRR9"/>
<gene>
    <name evidence="1" type="ORF">JFP838_pA0312</name>
</gene>
<reference evidence="1 2" key="1">
    <citation type="journal article" date="2016" name="PLoS ONE">
        <title>Plasmid Characterization and Chromosome Analysis of Two netF+ Clostridium perfringens Isolates Associated with Foal and Canine Necrotizing Enteritis.</title>
        <authorList>
            <person name="Mehdizadeh Gohari I."/>
            <person name="Kropinski A.M."/>
            <person name="Weese S.J."/>
            <person name="Parreira V.R."/>
            <person name="Whitehead A.E."/>
            <person name="Boerlin P."/>
            <person name="Prescott J.F."/>
        </authorList>
    </citation>
    <scope>NUCLEOTIDE SEQUENCE [LARGE SCALE GENOMIC DNA]</scope>
    <source>
        <strain evidence="1 2">JP838</strain>
        <plasmid evidence="2">Plasmid pJFP838A</plasmid>
    </source>
</reference>
<protein>
    <submittedName>
        <fullName evidence="1">Uncharacterized protein</fullName>
    </submittedName>
</protein>
<evidence type="ECO:0000313" key="2">
    <source>
        <dbReference type="Proteomes" id="UP000070260"/>
    </source>
</evidence>
<dbReference type="PATRIC" id="fig|1502.177.peg.3521"/>
<name>A0A140GRR9_CLOPF</name>
<evidence type="ECO:0000313" key="1">
    <source>
        <dbReference type="EMBL" id="AMN31228.1"/>
    </source>
</evidence>